<sequence length="256" mass="27607">MTLFTPSSPDKLRVDIWSDIACPWCYVGKRRFEAALANFPQRDQVKVVWHSFELDPSAPSERGQSMRAILAGKYGGGEARAQHMLDTMTQTAAGEGLEYHFEKLQPTNTSQAHGLIHLAAERGLQDAMKERLLAAFFTEGEFLGDREVLARLGAEVGLDAAEVREALESGQYAQAVRQDEAQAHALGISGVPFFVLGGKYGVSGAQSPEVLRGALEQVWAETHPAPLTLLGEGTPAEACEDGQCAVPGRDTAVTRG</sequence>
<name>A0ABN6RHD1_9DEIO</name>
<dbReference type="Gene3D" id="3.40.30.10">
    <property type="entry name" value="Glutaredoxin"/>
    <property type="match status" value="1"/>
</dbReference>
<gene>
    <name evidence="2" type="ORF">DAETH_27460</name>
</gene>
<dbReference type="RefSeq" id="WP_264775460.1">
    <property type="nucleotide sequence ID" value="NZ_AP026560.1"/>
</dbReference>
<dbReference type="PANTHER" id="PTHR13887">
    <property type="entry name" value="GLUTATHIONE S-TRANSFERASE KAPPA"/>
    <property type="match status" value="1"/>
</dbReference>
<dbReference type="CDD" id="cd03024">
    <property type="entry name" value="DsbA_FrnE"/>
    <property type="match status" value="1"/>
</dbReference>
<feature type="domain" description="DSBA-like thioredoxin" evidence="1">
    <location>
        <begin position="13"/>
        <end position="215"/>
    </location>
</feature>
<organism evidence="2 3">
    <name type="scientific">Deinococcus aetherius</name>
    <dbReference type="NCBI Taxonomy" id="200252"/>
    <lineage>
        <taxon>Bacteria</taxon>
        <taxon>Thermotogati</taxon>
        <taxon>Deinococcota</taxon>
        <taxon>Deinococci</taxon>
        <taxon>Deinococcales</taxon>
        <taxon>Deinococcaceae</taxon>
        <taxon>Deinococcus</taxon>
    </lineage>
</organism>
<accession>A0ABN6RHD1</accession>
<keyword evidence="3" id="KW-1185">Reference proteome</keyword>
<dbReference type="PANTHER" id="PTHR13887:SF41">
    <property type="entry name" value="THIOREDOXIN SUPERFAMILY PROTEIN"/>
    <property type="match status" value="1"/>
</dbReference>
<evidence type="ECO:0000313" key="3">
    <source>
        <dbReference type="Proteomes" id="UP001064971"/>
    </source>
</evidence>
<evidence type="ECO:0000259" key="1">
    <source>
        <dbReference type="Pfam" id="PF01323"/>
    </source>
</evidence>
<reference evidence="2" key="1">
    <citation type="submission" date="2022-07" db="EMBL/GenBank/DDBJ databases">
        <title>Complete Genome Sequence of the Radioresistant Bacterium Deinococcus aetherius ST0316, Isolated from the Air Dust collected in Lower Stratosphere above Japan.</title>
        <authorList>
            <person name="Satoh K."/>
            <person name="Hagiwara K."/>
            <person name="Katsumata K."/>
            <person name="Kubo A."/>
            <person name="Yokobori S."/>
            <person name="Yamagishi A."/>
            <person name="Oono Y."/>
            <person name="Narumi I."/>
        </authorList>
    </citation>
    <scope>NUCLEOTIDE SEQUENCE</scope>
    <source>
        <strain evidence="2">ST0316</strain>
    </source>
</reference>
<dbReference type="EMBL" id="AP026560">
    <property type="protein sequence ID" value="BDP42777.1"/>
    <property type="molecule type" value="Genomic_DNA"/>
</dbReference>
<dbReference type="SUPFAM" id="SSF52833">
    <property type="entry name" value="Thioredoxin-like"/>
    <property type="match status" value="1"/>
</dbReference>
<dbReference type="Proteomes" id="UP001064971">
    <property type="component" value="Chromosome"/>
</dbReference>
<proteinExistence type="predicted"/>
<dbReference type="Pfam" id="PF01323">
    <property type="entry name" value="DSBA"/>
    <property type="match status" value="1"/>
</dbReference>
<dbReference type="InterPro" id="IPR036249">
    <property type="entry name" value="Thioredoxin-like_sf"/>
</dbReference>
<dbReference type="InterPro" id="IPR001853">
    <property type="entry name" value="DSBA-like_thioredoxin_dom"/>
</dbReference>
<evidence type="ECO:0000313" key="2">
    <source>
        <dbReference type="EMBL" id="BDP42777.1"/>
    </source>
</evidence>
<protein>
    <submittedName>
        <fullName evidence="2">DSBA oxidoreductase</fullName>
    </submittedName>
</protein>